<dbReference type="PANTHER" id="PTHR10383">
    <property type="entry name" value="SERINE INCORPORATOR"/>
    <property type="match status" value="1"/>
</dbReference>
<dbReference type="AlphaFoldDB" id="A0A8J6E799"/>
<feature type="transmembrane region" description="Helical" evidence="6">
    <location>
        <begin position="180"/>
        <end position="206"/>
    </location>
</feature>
<name>A0A8J6E799_9EUKA</name>
<protein>
    <submittedName>
        <fullName evidence="7">Serine incorporator/TMS membrane protein</fullName>
    </submittedName>
</protein>
<dbReference type="Pfam" id="PF03348">
    <property type="entry name" value="Serinc"/>
    <property type="match status" value="1"/>
</dbReference>
<comment type="similarity">
    <text evidence="2">Belongs to the TDE1 family.</text>
</comment>
<feature type="transmembrane region" description="Helical" evidence="6">
    <location>
        <begin position="213"/>
        <end position="233"/>
    </location>
</feature>
<dbReference type="Proteomes" id="UP000717585">
    <property type="component" value="Unassembled WGS sequence"/>
</dbReference>
<comment type="caution">
    <text evidence="7">The sequence shown here is derived from an EMBL/GenBank/DDBJ whole genome shotgun (WGS) entry which is preliminary data.</text>
</comment>
<dbReference type="InterPro" id="IPR005016">
    <property type="entry name" value="TDE1/TMS"/>
</dbReference>
<dbReference type="PANTHER" id="PTHR10383:SF9">
    <property type="entry name" value="SERINE INCORPORATOR, ISOFORM F"/>
    <property type="match status" value="1"/>
</dbReference>
<feature type="transmembrane region" description="Helical" evidence="6">
    <location>
        <begin position="154"/>
        <end position="174"/>
    </location>
</feature>
<feature type="transmembrane region" description="Helical" evidence="6">
    <location>
        <begin position="37"/>
        <end position="58"/>
    </location>
</feature>
<keyword evidence="5 6" id="KW-0472">Membrane</keyword>
<feature type="transmembrane region" description="Helical" evidence="6">
    <location>
        <begin position="6"/>
        <end position="25"/>
    </location>
</feature>
<evidence type="ECO:0000313" key="7">
    <source>
        <dbReference type="EMBL" id="KAG9390475.1"/>
    </source>
</evidence>
<feature type="transmembrane region" description="Helical" evidence="6">
    <location>
        <begin position="94"/>
        <end position="112"/>
    </location>
</feature>
<comment type="subcellular location">
    <subcellularLocation>
        <location evidence="1">Membrane</location>
        <topology evidence="1">Multi-pass membrane protein</topology>
    </subcellularLocation>
</comment>
<keyword evidence="3 6" id="KW-0812">Transmembrane</keyword>
<feature type="transmembrane region" description="Helical" evidence="6">
    <location>
        <begin position="371"/>
        <end position="393"/>
    </location>
</feature>
<evidence type="ECO:0000256" key="4">
    <source>
        <dbReference type="ARBA" id="ARBA00022989"/>
    </source>
</evidence>
<evidence type="ECO:0000256" key="3">
    <source>
        <dbReference type="ARBA" id="ARBA00022692"/>
    </source>
</evidence>
<evidence type="ECO:0000256" key="1">
    <source>
        <dbReference type="ARBA" id="ARBA00004141"/>
    </source>
</evidence>
<evidence type="ECO:0000313" key="8">
    <source>
        <dbReference type="Proteomes" id="UP000717585"/>
    </source>
</evidence>
<feature type="transmembrane region" description="Helical" evidence="6">
    <location>
        <begin position="346"/>
        <end position="365"/>
    </location>
</feature>
<evidence type="ECO:0000256" key="5">
    <source>
        <dbReference type="ARBA" id="ARBA00023136"/>
    </source>
</evidence>
<sequence>MQNARFLYTIVFVLFLLWIVVADFVLDHISGVLCWKFLIYTPWCYFSTSSSIGYFHLLRVSFSLFVYHFILMWLTLAANFSANSTIFKNIHRRLWWLKIPLLIILYIITIFIPNPAWFAWMAVALILTVGFIVCQTLLLTEFSIRANNAIMERAAPAALLVASVVLLVIAGLQYLLSAVLYFFCIPVWVLYALGIALVITIMVVSAVVARGSVFVAAVISLFLTFLVVVAISANAEFWGHIINPFLRKVAVDNLSYCPLQFGSLFNNYWLNYIFGSLFNTVFKFVHTIWGAVFLIIAIITACVSTVSFKPLFAQADLKADDLEGYDSGEDDDPESGADISYPYWRFHLVLALAAASIPVAFGTLGSGTFAWYVPVAVLVAVLVSAGLYLWGLLAPVLMQDYEFFGYNYHSH</sequence>
<gene>
    <name evidence="7" type="ORF">J8273_7826</name>
</gene>
<dbReference type="GO" id="GO:0016020">
    <property type="term" value="C:membrane"/>
    <property type="evidence" value="ECO:0007669"/>
    <property type="project" value="UniProtKB-SubCell"/>
</dbReference>
<reference evidence="7" key="1">
    <citation type="submission" date="2021-05" db="EMBL/GenBank/DDBJ databases">
        <title>A free-living protist that lacks canonical eukaryotic 1 DNA replication and segregation systems.</title>
        <authorList>
            <person name="Salas-Leiva D.E."/>
            <person name="Tromer E.C."/>
            <person name="Curtis B.A."/>
            <person name="Jerlstrom-Hultqvist J."/>
            <person name="Kolisko M."/>
            <person name="Yi Z."/>
            <person name="Salas-Leiva J.S."/>
            <person name="Gallot-Lavallee L."/>
            <person name="Kops G.J.P.L."/>
            <person name="Archibald J.M."/>
            <person name="Simpson A.G.B."/>
            <person name="Roger A.J."/>
        </authorList>
    </citation>
    <scope>NUCLEOTIDE SEQUENCE</scope>
    <source>
        <strain evidence="7">BICM</strain>
    </source>
</reference>
<evidence type="ECO:0000256" key="6">
    <source>
        <dbReference type="SAM" id="Phobius"/>
    </source>
</evidence>
<proteinExistence type="inferred from homology"/>
<keyword evidence="8" id="KW-1185">Reference proteome</keyword>
<feature type="transmembrane region" description="Helical" evidence="6">
    <location>
        <begin position="118"/>
        <end position="142"/>
    </location>
</feature>
<dbReference type="OrthoDB" id="5963193at2759"/>
<organism evidence="7 8">
    <name type="scientific">Carpediemonas membranifera</name>
    <dbReference type="NCBI Taxonomy" id="201153"/>
    <lineage>
        <taxon>Eukaryota</taxon>
        <taxon>Metamonada</taxon>
        <taxon>Carpediemonas-like organisms</taxon>
        <taxon>Carpediemonas</taxon>
    </lineage>
</organism>
<evidence type="ECO:0000256" key="2">
    <source>
        <dbReference type="ARBA" id="ARBA00006665"/>
    </source>
</evidence>
<dbReference type="EMBL" id="JAHDYR010000064">
    <property type="protein sequence ID" value="KAG9390475.1"/>
    <property type="molecule type" value="Genomic_DNA"/>
</dbReference>
<accession>A0A8J6E799</accession>
<keyword evidence="4 6" id="KW-1133">Transmembrane helix</keyword>
<feature type="transmembrane region" description="Helical" evidence="6">
    <location>
        <begin position="64"/>
        <end position="82"/>
    </location>
</feature>
<feature type="transmembrane region" description="Helical" evidence="6">
    <location>
        <begin position="288"/>
        <end position="308"/>
    </location>
</feature>